<dbReference type="Gene3D" id="2.80.10.50">
    <property type="match status" value="1"/>
</dbReference>
<keyword evidence="2" id="KW-1185">Reference proteome</keyword>
<reference evidence="1" key="1">
    <citation type="submission" date="2022-08" db="EMBL/GenBank/DDBJ databases">
        <authorList>
            <consortium name="DOE Joint Genome Institute"/>
            <person name="Min B."/>
            <person name="Riley R."/>
            <person name="Sierra-Patev S."/>
            <person name="Naranjo-Ortiz M."/>
            <person name="Looney B."/>
            <person name="Konkel Z."/>
            <person name="Slot J.C."/>
            <person name="Sakamoto Y."/>
            <person name="Steenwyk J.L."/>
            <person name="Rokas A."/>
            <person name="Carro J."/>
            <person name="Camarero S."/>
            <person name="Ferreira P."/>
            <person name="Molpeceres G."/>
            <person name="Ruiz-Duenas F.J."/>
            <person name="Serrano A."/>
            <person name="Henrissat B."/>
            <person name="Drula E."/>
            <person name="Hughes K.W."/>
            <person name="Mata J.L."/>
            <person name="Ishikawa N.K."/>
            <person name="Vargas-Isla R."/>
            <person name="Ushijima S."/>
            <person name="Smith C.A."/>
            <person name="Ahrendt S."/>
            <person name="Andreopoulos W."/>
            <person name="He G."/>
            <person name="Labutti K."/>
            <person name="Lipzen A."/>
            <person name="Ng V."/>
            <person name="Sandor L."/>
            <person name="Barry K."/>
            <person name="Martinez A.T."/>
            <person name="Xiao Y."/>
            <person name="Gibbons J.G."/>
            <person name="Terashima K."/>
            <person name="Hibbett D.S."/>
            <person name="Grigoriev I.V."/>
        </authorList>
    </citation>
    <scope>NUCLEOTIDE SEQUENCE</scope>
    <source>
        <strain evidence="1">TFB10827</strain>
    </source>
</reference>
<protein>
    <submittedName>
        <fullName evidence="1">Uncharacterized protein</fullName>
    </submittedName>
</protein>
<proteinExistence type="predicted"/>
<comment type="caution">
    <text evidence="1">The sequence shown here is derived from an EMBL/GenBank/DDBJ whole genome shotgun (WGS) entry which is preliminary data.</text>
</comment>
<dbReference type="CDD" id="cd23428">
    <property type="entry name" value="beta-trefoil_Ricin_SPI"/>
    <property type="match status" value="1"/>
</dbReference>
<dbReference type="EMBL" id="MU790602">
    <property type="protein sequence ID" value="KAJ3996768.1"/>
    <property type="molecule type" value="Genomic_DNA"/>
</dbReference>
<accession>A0ABQ8QE83</accession>
<gene>
    <name evidence="1" type="ORF">F5050DRAFT_1757164</name>
</gene>
<sequence length="101" mass="11568">MSLETGRYLIHHGDKVVSRSFIEDRSFNPKRIDLLEPSDREITWIIEKTDDGYILHNRGAPTAHIDNNVFALLIEQGLATKWTIEAVSQHGKDGYMYAPRS</sequence>
<name>A0ABQ8QE83_9AGAR</name>
<dbReference type="InterPro" id="IPR031755">
    <property type="entry name" value="Inhibitor_I66"/>
</dbReference>
<organism evidence="1 2">
    <name type="scientific">Lentinula boryana</name>
    <dbReference type="NCBI Taxonomy" id="40481"/>
    <lineage>
        <taxon>Eukaryota</taxon>
        <taxon>Fungi</taxon>
        <taxon>Dikarya</taxon>
        <taxon>Basidiomycota</taxon>
        <taxon>Agaricomycotina</taxon>
        <taxon>Agaricomycetes</taxon>
        <taxon>Agaricomycetidae</taxon>
        <taxon>Agaricales</taxon>
        <taxon>Marasmiineae</taxon>
        <taxon>Omphalotaceae</taxon>
        <taxon>Lentinula</taxon>
    </lineage>
</organism>
<evidence type="ECO:0000313" key="2">
    <source>
        <dbReference type="Proteomes" id="UP001163828"/>
    </source>
</evidence>
<dbReference type="Pfam" id="PF16850">
    <property type="entry name" value="Inhibitor_I66"/>
    <property type="match status" value="1"/>
</dbReference>
<evidence type="ECO:0000313" key="1">
    <source>
        <dbReference type="EMBL" id="KAJ3996768.1"/>
    </source>
</evidence>
<dbReference type="Proteomes" id="UP001163828">
    <property type="component" value="Unassembled WGS sequence"/>
</dbReference>